<evidence type="ECO:0000313" key="33">
    <source>
        <dbReference type="RGD" id="70982"/>
    </source>
</evidence>
<evidence type="ECO:0000256" key="1">
    <source>
        <dbReference type="ARBA" id="ARBA00004123"/>
    </source>
</evidence>
<reference evidence="31" key="3">
    <citation type="submission" date="2025-09" db="UniProtKB">
        <authorList>
            <consortium name="Ensembl"/>
        </authorList>
    </citation>
    <scope>IDENTIFICATION</scope>
    <source>
        <strain evidence="31">Brown Norway</strain>
    </source>
</reference>
<evidence type="ECO:0000259" key="30">
    <source>
        <dbReference type="PROSITE" id="PS50011"/>
    </source>
</evidence>
<reference evidence="31" key="1">
    <citation type="submission" date="2024-01" db="EMBL/GenBank/DDBJ databases">
        <title>GRCr8: a new rat reference genome assembly contstructed from accurate long reads and long range scaffolding.</title>
        <authorList>
            <person name="Doris P.A."/>
            <person name="Kalbfleisch T."/>
            <person name="Li K."/>
            <person name="Howe K."/>
            <person name="Wood J."/>
        </authorList>
    </citation>
    <scope>NUCLEOTIDE SEQUENCE [LARGE SCALE GENOMIC DNA]</scope>
    <source>
        <strain evidence="31">Brown Norway</strain>
    </source>
</reference>
<dbReference type="GO" id="GO:0005737">
    <property type="term" value="C:cytoplasm"/>
    <property type="evidence" value="ECO:0007669"/>
    <property type="project" value="UniProtKB-SubCell"/>
</dbReference>
<evidence type="ECO:0000256" key="5">
    <source>
        <dbReference type="ARBA" id="ARBA00012407"/>
    </source>
</evidence>
<keyword evidence="11" id="KW-0597">Phosphoprotein</keyword>
<feature type="binding site" evidence="27">
    <location>
        <position position="86"/>
    </location>
    <ligand>
        <name>ATP</name>
        <dbReference type="ChEBI" id="CHEBI:30616"/>
    </ligand>
</feature>
<dbReference type="GO" id="GO:0005524">
    <property type="term" value="F:ATP binding"/>
    <property type="evidence" value="ECO:0007669"/>
    <property type="project" value="UniProtKB-UniRule"/>
</dbReference>
<evidence type="ECO:0000256" key="11">
    <source>
        <dbReference type="ARBA" id="ARBA00022553"/>
    </source>
</evidence>
<keyword evidence="14" id="KW-0879">Wnt signaling pathway</keyword>
<feature type="compositionally biased region" description="Polar residues" evidence="29">
    <location>
        <begin position="1"/>
        <end position="22"/>
    </location>
</feature>
<evidence type="ECO:0000256" key="16">
    <source>
        <dbReference type="ARBA" id="ARBA00022741"/>
    </source>
</evidence>
<keyword evidence="32" id="KW-1185">Reference proteome</keyword>
<evidence type="ECO:0000256" key="8">
    <source>
        <dbReference type="ARBA" id="ARBA00022475"/>
    </source>
</evidence>
<evidence type="ECO:0000256" key="2">
    <source>
        <dbReference type="ARBA" id="ARBA00004236"/>
    </source>
</evidence>
<dbReference type="GO" id="GO:0043525">
    <property type="term" value="P:positive regulation of neuron apoptotic process"/>
    <property type="evidence" value="ECO:0007669"/>
    <property type="project" value="UniProtKB-ARBA"/>
</dbReference>
<dbReference type="GO" id="GO:2000171">
    <property type="term" value="P:negative regulation of dendrite development"/>
    <property type="evidence" value="ECO:0007669"/>
    <property type="project" value="UniProtKB-ARBA"/>
</dbReference>
<dbReference type="InterPro" id="IPR000719">
    <property type="entry name" value="Prot_kinase_dom"/>
</dbReference>
<keyword evidence="24" id="KW-0119">Carbohydrate metabolism</keyword>
<comment type="catalytic activity">
    <reaction evidence="25">
        <text>L-seryl-[tau protein] + ATP = O-phospho-L-seryl-[tau protein] + ADP + H(+)</text>
        <dbReference type="Rhea" id="RHEA:12801"/>
        <dbReference type="Rhea" id="RHEA-COMP:13701"/>
        <dbReference type="Rhea" id="RHEA-COMP:13702"/>
        <dbReference type="ChEBI" id="CHEBI:15378"/>
        <dbReference type="ChEBI" id="CHEBI:29999"/>
        <dbReference type="ChEBI" id="CHEBI:30616"/>
        <dbReference type="ChEBI" id="CHEBI:83421"/>
        <dbReference type="ChEBI" id="CHEBI:456216"/>
        <dbReference type="EC" id="2.7.11.26"/>
    </reaction>
</comment>
<evidence type="ECO:0000256" key="22">
    <source>
        <dbReference type="ARBA" id="ARBA00023136"/>
    </source>
</evidence>
<keyword evidence="15" id="KW-0734">Signal transduction inhibitor</keyword>
<evidence type="ECO:0000256" key="23">
    <source>
        <dbReference type="ARBA" id="ARBA00023242"/>
    </source>
</evidence>
<evidence type="ECO:0000256" key="13">
    <source>
        <dbReference type="ARBA" id="ARBA00022679"/>
    </source>
</evidence>
<dbReference type="GO" id="GO:0048511">
    <property type="term" value="P:rhythmic process"/>
    <property type="evidence" value="ECO:0007669"/>
    <property type="project" value="UniProtKB-KW"/>
</dbReference>
<dbReference type="EC" id="2.7.11.26" evidence="5"/>
<dbReference type="GO" id="GO:0050321">
    <property type="term" value="F:tau-protein kinase activity"/>
    <property type="evidence" value="ECO:0007669"/>
    <property type="project" value="UniProtKB-EC"/>
</dbReference>
<proteinExistence type="evidence at protein level"/>
<evidence type="ECO:0000256" key="4">
    <source>
        <dbReference type="ARBA" id="ARBA00005527"/>
    </source>
</evidence>
<dbReference type="InterPro" id="IPR011009">
    <property type="entry name" value="Kinase-like_dom_sf"/>
</dbReference>
<dbReference type="InterPro" id="IPR039192">
    <property type="entry name" value="STKc_GSK3"/>
</dbReference>
<keyword evidence="19 27" id="KW-0067">ATP-binding</keyword>
<dbReference type="GeneTree" id="ENSGT00520000055635"/>
<dbReference type="GO" id="GO:0005977">
    <property type="term" value="P:glycogen metabolic process"/>
    <property type="evidence" value="ECO:0007669"/>
    <property type="project" value="UniProtKB-KW"/>
</dbReference>
<evidence type="ECO:0000256" key="26">
    <source>
        <dbReference type="ARBA" id="ARBA00048878"/>
    </source>
</evidence>
<dbReference type="GO" id="GO:0005634">
    <property type="term" value="C:nucleus"/>
    <property type="evidence" value="ECO:0007669"/>
    <property type="project" value="UniProtKB-SubCell"/>
</dbReference>
<keyword evidence="16 27" id="KW-0547">Nucleotide-binding</keyword>
<reference evidence="31" key="2">
    <citation type="submission" date="2025-08" db="UniProtKB">
        <authorList>
            <consortium name="Ensembl"/>
        </authorList>
    </citation>
    <scope>IDENTIFICATION</scope>
    <source>
        <strain evidence="31">Brown Norway</strain>
    </source>
</reference>
<gene>
    <name evidence="31 33" type="primary">Gsk3b</name>
</gene>
<feature type="domain" description="Protein kinase" evidence="30">
    <location>
        <begin position="56"/>
        <end position="357"/>
    </location>
</feature>
<evidence type="ECO:0000256" key="12">
    <source>
        <dbReference type="ARBA" id="ARBA00022600"/>
    </source>
</evidence>
<keyword evidence="7" id="KW-0217">Developmental protein</keyword>
<keyword evidence="22" id="KW-0472">Membrane</keyword>
<dbReference type="InterPro" id="IPR017441">
    <property type="entry name" value="Protein_kinase_ATP_BS"/>
</dbReference>
<dbReference type="Gene3D" id="3.30.200.20">
    <property type="entry name" value="Phosphorylase Kinase, domain 1"/>
    <property type="match status" value="1"/>
</dbReference>
<feature type="region of interest" description="Disordered" evidence="29">
    <location>
        <begin position="1"/>
        <end position="53"/>
    </location>
</feature>
<evidence type="ECO:0000313" key="31">
    <source>
        <dbReference type="Ensembl" id="ENSRNOP00000094301.2"/>
    </source>
</evidence>
<dbReference type="GO" id="GO:0046627">
    <property type="term" value="P:negative regulation of insulin receptor signaling pathway"/>
    <property type="evidence" value="ECO:0007669"/>
    <property type="project" value="UniProtKB-ARBA"/>
</dbReference>
<dbReference type="SUPFAM" id="SSF56112">
    <property type="entry name" value="Protein kinase-like (PK-like)"/>
    <property type="match status" value="1"/>
</dbReference>
<protein>
    <recommendedName>
        <fullName evidence="6">Glycogen synthase kinase-3 beta</fullName>
        <ecNumber evidence="5">2.7.11.26</ecNumber>
    </recommendedName>
</protein>
<accession>A0A8I6GL38</accession>
<evidence type="ECO:0000256" key="24">
    <source>
        <dbReference type="ARBA" id="ARBA00023277"/>
    </source>
</evidence>
<dbReference type="PANTHER" id="PTHR24057">
    <property type="entry name" value="GLYCOGEN SYNTHASE KINASE-3 ALPHA"/>
    <property type="match status" value="1"/>
</dbReference>
<evidence type="ECO:0000256" key="10">
    <source>
        <dbReference type="ARBA" id="ARBA00022527"/>
    </source>
</evidence>
<evidence type="ECO:0000256" key="18">
    <source>
        <dbReference type="ARBA" id="ARBA00022782"/>
    </source>
</evidence>
<evidence type="ECO:0000256" key="7">
    <source>
        <dbReference type="ARBA" id="ARBA00022473"/>
    </source>
</evidence>
<evidence type="ECO:0000256" key="21">
    <source>
        <dbReference type="ARBA" id="ARBA00023108"/>
    </source>
</evidence>
<evidence type="ECO:0000256" key="14">
    <source>
        <dbReference type="ARBA" id="ARBA00022687"/>
    </source>
</evidence>
<evidence type="ECO:0007829" key="34">
    <source>
        <dbReference type="PeptideAtlas" id="A0A8I6GL38"/>
    </source>
</evidence>
<dbReference type="Pfam" id="PF00069">
    <property type="entry name" value="Pkinase"/>
    <property type="match status" value="1"/>
</dbReference>
<evidence type="ECO:0000256" key="9">
    <source>
        <dbReference type="ARBA" id="ARBA00022490"/>
    </source>
</evidence>
<dbReference type="GO" id="GO:0016055">
    <property type="term" value="P:Wnt signaling pathway"/>
    <property type="evidence" value="ECO:0007669"/>
    <property type="project" value="UniProtKB-KW"/>
</dbReference>
<dbReference type="Proteomes" id="UP000002494">
    <property type="component" value="Chromosome 11"/>
</dbReference>
<evidence type="ECO:0000256" key="6">
    <source>
        <dbReference type="ARBA" id="ARBA00015835"/>
    </source>
</evidence>
<dbReference type="Ensembl" id="ENSRNOT00000099641.2">
    <property type="protein sequence ID" value="ENSRNOP00000094301.2"/>
    <property type="gene ID" value="ENSRNOG00000002833.9"/>
</dbReference>
<evidence type="ECO:0000256" key="27">
    <source>
        <dbReference type="PROSITE-ProRule" id="PRU10141"/>
    </source>
</evidence>
<dbReference type="PROSITE" id="PS50011">
    <property type="entry name" value="PROTEIN_KINASE_DOM"/>
    <property type="match status" value="1"/>
</dbReference>
<keyword evidence="10 28" id="KW-0723">Serine/threonine-protein kinase</keyword>
<keyword evidence="12" id="KW-0321">Glycogen metabolism</keyword>
<evidence type="ECO:0000256" key="20">
    <source>
        <dbReference type="ARBA" id="ARBA00022902"/>
    </source>
</evidence>
<organism evidence="31 32">
    <name type="scientific">Rattus norvegicus</name>
    <name type="common">Rat</name>
    <dbReference type="NCBI Taxonomy" id="10116"/>
    <lineage>
        <taxon>Eukaryota</taxon>
        <taxon>Metazoa</taxon>
        <taxon>Chordata</taxon>
        <taxon>Craniata</taxon>
        <taxon>Vertebrata</taxon>
        <taxon>Euteleostomi</taxon>
        <taxon>Mammalia</taxon>
        <taxon>Eutheria</taxon>
        <taxon>Euarchontoglires</taxon>
        <taxon>Glires</taxon>
        <taxon>Rodentia</taxon>
        <taxon>Myomorpha</taxon>
        <taxon>Muroidea</taxon>
        <taxon>Muridae</taxon>
        <taxon>Murinae</taxon>
        <taxon>Rattus</taxon>
    </lineage>
</organism>
<evidence type="ECO:0000256" key="19">
    <source>
        <dbReference type="ARBA" id="ARBA00022840"/>
    </source>
</evidence>
<dbReference type="GO" id="GO:0005886">
    <property type="term" value="C:plasma membrane"/>
    <property type="evidence" value="ECO:0007669"/>
    <property type="project" value="UniProtKB-SubCell"/>
</dbReference>
<name>A0A8I6GL38_RAT</name>
<sequence length="416" mass="47419">MSGRPRTTSFAESCKPVQQPSAFGSMKVSRDKDGSKVTTVVATPGQGPDRPQEVSYTDTKVIGNGSFGVVYQAKLCDSGELVAIKKVLQDKRFKNRELQIMRKLDHCNIVRLRYFFYSSGEKKDEVYLNLVLDYVPETVYRVARHYSRAKQTLPVIYVKLYMYQLFRSLAYIHSFGICHRDIKPQNLLLDPDTAVLKLCDFGSAKQLVRGEPNVSYICSRYYRAPELIFGATDYTSSIDVWSAGCVLAELLLGQPIFPGDSGVDQLVEIIKVLGTPTREQIREMNPNYTEFKFPQIKAHPWTKNCQVTHLWPPSLSLLTLGFRQLLHLLQTPQQPQILMLETVDRPITPLLHQPPTLPEQPQVASCAGKTSTYLSATQQHWSRLERKLKRGKQKQKQKTPVHFSVQFFYCCSYLTL</sequence>
<evidence type="ECO:0000256" key="29">
    <source>
        <dbReference type="SAM" id="MobiDB-lite"/>
    </source>
</evidence>
<keyword evidence="23" id="KW-0539">Nucleus</keyword>
<keyword evidence="13" id="KW-0808">Transferase</keyword>
<keyword evidence="8" id="KW-1003">Cell membrane</keyword>
<dbReference type="InterPro" id="IPR008271">
    <property type="entry name" value="Ser/Thr_kinase_AS"/>
</dbReference>
<keyword evidence="17" id="KW-0418">Kinase</keyword>
<keyword evidence="20" id="KW-0524">Neurogenesis</keyword>
<dbReference type="InterPro" id="IPR050591">
    <property type="entry name" value="GSK-3"/>
</dbReference>
<evidence type="ECO:0000256" key="17">
    <source>
        <dbReference type="ARBA" id="ARBA00022777"/>
    </source>
</evidence>
<dbReference type="AlphaFoldDB" id="A0A8I6GL38"/>
<evidence type="ECO:0000256" key="15">
    <source>
        <dbReference type="ARBA" id="ARBA00022700"/>
    </source>
</evidence>
<dbReference type="PANTHER" id="PTHR24057:SF8">
    <property type="entry name" value="GLYCOGEN SYNTHASE KINASE-3 BETA"/>
    <property type="match status" value="1"/>
</dbReference>
<dbReference type="GO" id="GO:0007399">
    <property type="term" value="P:nervous system development"/>
    <property type="evidence" value="ECO:0007669"/>
    <property type="project" value="UniProtKB-KW"/>
</dbReference>
<dbReference type="Gene3D" id="1.10.510.10">
    <property type="entry name" value="Transferase(Phosphotransferase) domain 1"/>
    <property type="match status" value="1"/>
</dbReference>
<evidence type="ECO:0000256" key="25">
    <source>
        <dbReference type="ARBA" id="ARBA00048291"/>
    </source>
</evidence>
<keyword evidence="34" id="KW-1267">Proteomics identification</keyword>
<dbReference type="CDD" id="cd14137">
    <property type="entry name" value="STKc_GSK3"/>
    <property type="match status" value="1"/>
</dbReference>
<comment type="catalytic activity">
    <reaction evidence="26">
        <text>L-threonyl-[tau protein] + ATP = O-phospho-L-threonyl-[tau protein] + ADP + H(+)</text>
        <dbReference type="Rhea" id="RHEA:53904"/>
        <dbReference type="Rhea" id="RHEA-COMP:13703"/>
        <dbReference type="Rhea" id="RHEA-COMP:13704"/>
        <dbReference type="ChEBI" id="CHEBI:15378"/>
        <dbReference type="ChEBI" id="CHEBI:30013"/>
        <dbReference type="ChEBI" id="CHEBI:30616"/>
        <dbReference type="ChEBI" id="CHEBI:61977"/>
        <dbReference type="ChEBI" id="CHEBI:456216"/>
        <dbReference type="EC" id="2.7.11.26"/>
    </reaction>
</comment>
<dbReference type="PROSITE" id="PS00108">
    <property type="entry name" value="PROTEIN_KINASE_ST"/>
    <property type="match status" value="1"/>
</dbReference>
<evidence type="ECO:0000256" key="3">
    <source>
        <dbReference type="ARBA" id="ARBA00004496"/>
    </source>
</evidence>
<comment type="subcellular location">
    <subcellularLocation>
        <location evidence="2">Cell membrane</location>
    </subcellularLocation>
    <subcellularLocation>
        <location evidence="3">Cytoplasm</location>
    </subcellularLocation>
    <subcellularLocation>
        <location evidence="1">Nucleus</location>
    </subcellularLocation>
</comment>
<dbReference type="RGD" id="70982">
    <property type="gene designation" value="Gsk3b"/>
</dbReference>
<keyword evidence="21" id="KW-0090">Biological rhythms</keyword>
<keyword evidence="18" id="KW-0221">Differentiation</keyword>
<keyword evidence="9" id="KW-0963">Cytoplasm</keyword>
<dbReference type="GO" id="GO:0030154">
    <property type="term" value="P:cell differentiation"/>
    <property type="evidence" value="ECO:0007669"/>
    <property type="project" value="UniProtKB-KW"/>
</dbReference>
<evidence type="ECO:0000313" key="32">
    <source>
        <dbReference type="Proteomes" id="UP000002494"/>
    </source>
</evidence>
<evidence type="ECO:0000256" key="28">
    <source>
        <dbReference type="RuleBase" id="RU000304"/>
    </source>
</evidence>
<comment type="similarity">
    <text evidence="4">Belongs to the protein kinase superfamily. CMGC Ser/Thr protein kinase family. GSK-3 subfamily.</text>
</comment>
<dbReference type="PROSITE" id="PS00107">
    <property type="entry name" value="PROTEIN_KINASE_ATP"/>
    <property type="match status" value="1"/>
</dbReference>
<dbReference type="SMART" id="SM00220">
    <property type="entry name" value="S_TKc"/>
    <property type="match status" value="1"/>
</dbReference>